<dbReference type="Gene3D" id="3.40.50.1000">
    <property type="entry name" value="HAD superfamily/HAD-like"/>
    <property type="match status" value="1"/>
</dbReference>
<dbReference type="InterPro" id="IPR050582">
    <property type="entry name" value="HAD-like_SerB"/>
</dbReference>
<evidence type="ECO:0000313" key="1">
    <source>
        <dbReference type="EMBL" id="SVB79973.1"/>
    </source>
</evidence>
<sequence>SLNLRSYQEKAFNEIDATLEEMSDAIGELAWLRPGFQEFNYYCNTNGIRLYFVTNGLEFYVEALLRKAGLRNIPSYSVAVEGQPRQLRYTYPYATEECWEWGNCKCKVLNQHRAKNSKIVYIGDGKSDLCASQKADFVFARSTLLRHCEQLQLPFQEFSNFFDVLATLKLGIPNVWQPSL</sequence>
<dbReference type="EMBL" id="UINC01058094">
    <property type="protein sequence ID" value="SVB79973.1"/>
    <property type="molecule type" value="Genomic_DNA"/>
</dbReference>
<protein>
    <recommendedName>
        <fullName evidence="2">2-hydroxy-3-keto-5-methylthiopentenyl-1-phosphate phosphatase</fullName>
    </recommendedName>
</protein>
<dbReference type="GO" id="GO:0005737">
    <property type="term" value="C:cytoplasm"/>
    <property type="evidence" value="ECO:0007669"/>
    <property type="project" value="TreeGrafter"/>
</dbReference>
<evidence type="ECO:0008006" key="2">
    <source>
        <dbReference type="Google" id="ProtNLM"/>
    </source>
</evidence>
<dbReference type="SUPFAM" id="SSF56784">
    <property type="entry name" value="HAD-like"/>
    <property type="match status" value="1"/>
</dbReference>
<dbReference type="PANTHER" id="PTHR43344:SF21">
    <property type="entry name" value="POLYOL PHOSPHATE PHOSPHATASE PYP1"/>
    <property type="match status" value="1"/>
</dbReference>
<organism evidence="1">
    <name type="scientific">marine metagenome</name>
    <dbReference type="NCBI Taxonomy" id="408172"/>
    <lineage>
        <taxon>unclassified sequences</taxon>
        <taxon>metagenomes</taxon>
        <taxon>ecological metagenomes</taxon>
    </lineage>
</organism>
<dbReference type="Gene3D" id="3.90.1470.20">
    <property type="match status" value="1"/>
</dbReference>
<dbReference type="AlphaFoldDB" id="A0A382GZJ8"/>
<dbReference type="GO" id="GO:0036424">
    <property type="term" value="F:L-phosphoserine phosphatase activity"/>
    <property type="evidence" value="ECO:0007669"/>
    <property type="project" value="TreeGrafter"/>
</dbReference>
<dbReference type="InterPro" id="IPR036412">
    <property type="entry name" value="HAD-like_sf"/>
</dbReference>
<proteinExistence type="predicted"/>
<dbReference type="GO" id="GO:0006564">
    <property type="term" value="P:L-serine biosynthetic process"/>
    <property type="evidence" value="ECO:0007669"/>
    <property type="project" value="TreeGrafter"/>
</dbReference>
<dbReference type="PANTHER" id="PTHR43344">
    <property type="entry name" value="PHOSPHOSERINE PHOSPHATASE"/>
    <property type="match status" value="1"/>
</dbReference>
<accession>A0A382GZJ8</accession>
<feature type="non-terminal residue" evidence="1">
    <location>
        <position position="1"/>
    </location>
</feature>
<name>A0A382GZJ8_9ZZZZ</name>
<reference evidence="1" key="1">
    <citation type="submission" date="2018-05" db="EMBL/GenBank/DDBJ databases">
        <authorList>
            <person name="Lanie J.A."/>
            <person name="Ng W.-L."/>
            <person name="Kazmierczak K.M."/>
            <person name="Andrzejewski T.M."/>
            <person name="Davidsen T.M."/>
            <person name="Wayne K.J."/>
            <person name="Tettelin H."/>
            <person name="Glass J.I."/>
            <person name="Rusch D."/>
            <person name="Podicherti R."/>
            <person name="Tsui H.-C.T."/>
            <person name="Winkler M.E."/>
        </authorList>
    </citation>
    <scope>NUCLEOTIDE SEQUENCE</scope>
</reference>
<dbReference type="InterPro" id="IPR023214">
    <property type="entry name" value="HAD_sf"/>
</dbReference>
<dbReference type="GO" id="GO:0000287">
    <property type="term" value="F:magnesium ion binding"/>
    <property type="evidence" value="ECO:0007669"/>
    <property type="project" value="TreeGrafter"/>
</dbReference>
<dbReference type="Pfam" id="PF12710">
    <property type="entry name" value="HAD"/>
    <property type="match status" value="1"/>
</dbReference>
<dbReference type="NCBIfam" id="TIGR01488">
    <property type="entry name" value="HAD-SF-IB"/>
    <property type="match status" value="1"/>
</dbReference>
<gene>
    <name evidence="1" type="ORF">METZ01_LOCUS232827</name>
</gene>